<evidence type="ECO:0000313" key="3">
    <source>
        <dbReference type="Proteomes" id="UP000053766"/>
    </source>
</evidence>
<feature type="non-terminal residue" evidence="2">
    <location>
        <position position="1"/>
    </location>
</feature>
<organism evidence="2 3">
    <name type="scientific">Dictyocaulus viviparus</name>
    <name type="common">Bovine lungworm</name>
    <dbReference type="NCBI Taxonomy" id="29172"/>
    <lineage>
        <taxon>Eukaryota</taxon>
        <taxon>Metazoa</taxon>
        <taxon>Ecdysozoa</taxon>
        <taxon>Nematoda</taxon>
        <taxon>Chromadorea</taxon>
        <taxon>Rhabditida</taxon>
        <taxon>Rhabditina</taxon>
        <taxon>Rhabditomorpha</taxon>
        <taxon>Strongyloidea</taxon>
        <taxon>Metastrongylidae</taxon>
        <taxon>Dictyocaulus</taxon>
    </lineage>
</organism>
<accession>A0A0D8XEU1</accession>
<gene>
    <name evidence="2" type="ORF">DICVIV_11834</name>
</gene>
<dbReference type="OrthoDB" id="5830655at2759"/>
<dbReference type="Proteomes" id="UP000053766">
    <property type="component" value="Unassembled WGS sequence"/>
</dbReference>
<evidence type="ECO:0000313" key="2">
    <source>
        <dbReference type="EMBL" id="KJH42179.1"/>
    </source>
</evidence>
<proteinExistence type="predicted"/>
<name>A0A0D8XEU1_DICVI</name>
<feature type="region of interest" description="Disordered" evidence="1">
    <location>
        <begin position="62"/>
        <end position="85"/>
    </location>
</feature>
<sequence length="186" mass="20246">AGRSPTHFEHRSAPFGCPQISITDEHNRSLAPGSSSFDPISFFEQKVNEVVCGQRPATVIGFSPASKSGASSPEQSVKVDEGDGNDDRVKSFVSTLPLADVVHELKNCLNEMHIQFEETSEVVYMDQEMNRLSLSTGVEIGCATLPPEHKSHVEFAIVAGVSPNSELLCEELISRLRVLDPTASYE</sequence>
<dbReference type="STRING" id="29172.A0A0D8XEU1"/>
<feature type="compositionally biased region" description="Basic and acidic residues" evidence="1">
    <location>
        <begin position="1"/>
        <end position="12"/>
    </location>
</feature>
<keyword evidence="3" id="KW-1185">Reference proteome</keyword>
<evidence type="ECO:0000256" key="1">
    <source>
        <dbReference type="SAM" id="MobiDB-lite"/>
    </source>
</evidence>
<reference evidence="3" key="2">
    <citation type="journal article" date="2016" name="Sci. Rep.">
        <title>Dictyocaulus viviparus genome, variome and transcriptome elucidate lungworm biology and support future intervention.</title>
        <authorList>
            <person name="McNulty S.N."/>
            <person name="Strube C."/>
            <person name="Rosa B.A."/>
            <person name="Martin J.C."/>
            <person name="Tyagi R."/>
            <person name="Choi Y.J."/>
            <person name="Wang Q."/>
            <person name="Hallsworth Pepin K."/>
            <person name="Zhang X."/>
            <person name="Ozersky P."/>
            <person name="Wilson R.K."/>
            <person name="Sternberg P.W."/>
            <person name="Gasser R.B."/>
            <person name="Mitreva M."/>
        </authorList>
    </citation>
    <scope>NUCLEOTIDE SEQUENCE [LARGE SCALE GENOMIC DNA]</scope>
    <source>
        <strain evidence="3">HannoverDv2000</strain>
    </source>
</reference>
<dbReference type="EMBL" id="KN716699">
    <property type="protein sequence ID" value="KJH42179.1"/>
    <property type="molecule type" value="Genomic_DNA"/>
</dbReference>
<dbReference type="AlphaFoldDB" id="A0A0D8XEU1"/>
<reference evidence="2 3" key="1">
    <citation type="submission" date="2013-11" db="EMBL/GenBank/DDBJ databases">
        <title>Draft genome of the bovine lungworm Dictyocaulus viviparus.</title>
        <authorList>
            <person name="Mitreva M."/>
        </authorList>
    </citation>
    <scope>NUCLEOTIDE SEQUENCE [LARGE SCALE GENOMIC DNA]</scope>
    <source>
        <strain evidence="2 3">HannoverDv2000</strain>
    </source>
</reference>
<protein>
    <submittedName>
        <fullName evidence="2">Uncharacterized protein</fullName>
    </submittedName>
</protein>
<feature type="compositionally biased region" description="Polar residues" evidence="1">
    <location>
        <begin position="65"/>
        <end position="75"/>
    </location>
</feature>
<feature type="region of interest" description="Disordered" evidence="1">
    <location>
        <begin position="1"/>
        <end position="31"/>
    </location>
</feature>